<evidence type="ECO:0000313" key="3">
    <source>
        <dbReference type="Proteomes" id="UP001208690"/>
    </source>
</evidence>
<keyword evidence="1" id="KW-0812">Transmembrane</keyword>
<evidence type="ECO:0000313" key="2">
    <source>
        <dbReference type="EMBL" id="MCV3271739.1"/>
    </source>
</evidence>
<dbReference type="EMBL" id="JALIEB010000005">
    <property type="protein sequence ID" value="MCV3271739.1"/>
    <property type="molecule type" value="Genomic_DNA"/>
</dbReference>
<comment type="caution">
    <text evidence="2">The sequence shown here is derived from an EMBL/GenBank/DDBJ whole genome shotgun (WGS) entry which is preliminary data.</text>
</comment>
<accession>A0ABT3BF33</accession>
<keyword evidence="1" id="KW-0472">Membrane</keyword>
<feature type="transmembrane region" description="Helical" evidence="1">
    <location>
        <begin position="12"/>
        <end position="36"/>
    </location>
</feature>
<dbReference type="InterPro" id="IPR008620">
    <property type="entry name" value="FixH"/>
</dbReference>
<organism evidence="2 3">
    <name type="scientific">Roseobacter sinensis</name>
    <dbReference type="NCBI Taxonomy" id="2931391"/>
    <lineage>
        <taxon>Bacteria</taxon>
        <taxon>Pseudomonadati</taxon>
        <taxon>Pseudomonadota</taxon>
        <taxon>Alphaproteobacteria</taxon>
        <taxon>Rhodobacterales</taxon>
        <taxon>Roseobacteraceae</taxon>
        <taxon>Roseobacter</taxon>
    </lineage>
</organism>
<evidence type="ECO:0000256" key="1">
    <source>
        <dbReference type="SAM" id="Phobius"/>
    </source>
</evidence>
<dbReference type="PIRSF" id="PIRSF011386">
    <property type="entry name" value="FixH"/>
    <property type="match status" value="1"/>
</dbReference>
<name>A0ABT3BF33_9RHOB</name>
<keyword evidence="1" id="KW-1133">Transmembrane helix</keyword>
<sequence>MTTAPKQLTGRHVALIFVSAFTVIIAVNLTLAYSALSTFPGLEVKNSYVASQHFDKNRAAQQALGWSVLAQARGDEVVLSITDTAGRPVQVAELDATLGRATHVRDDRIPAFVYDGADYVAPAELAPGNWNLRMKAVAADGTVFQQRVILRVPKGAS</sequence>
<dbReference type="Proteomes" id="UP001208690">
    <property type="component" value="Unassembled WGS sequence"/>
</dbReference>
<protein>
    <submittedName>
        <fullName evidence="2">FixH family protein</fullName>
    </submittedName>
</protein>
<proteinExistence type="predicted"/>
<gene>
    <name evidence="2" type="ORF">MUB52_09890</name>
</gene>
<keyword evidence="3" id="KW-1185">Reference proteome</keyword>
<dbReference type="Pfam" id="PF05751">
    <property type="entry name" value="FixH"/>
    <property type="match status" value="1"/>
</dbReference>
<dbReference type="InterPro" id="IPR018037">
    <property type="entry name" value="FixH_proteobacterial"/>
</dbReference>
<reference evidence="2 3" key="1">
    <citation type="submission" date="2022-04" db="EMBL/GenBank/DDBJ databases">
        <title>Roseobacter sp. WL0113 is a bacterium isolated from neritic sediment.</title>
        <authorList>
            <person name="Wang L."/>
            <person name="He W."/>
            <person name="Zhang D.-F."/>
        </authorList>
    </citation>
    <scope>NUCLEOTIDE SEQUENCE [LARGE SCALE GENOMIC DNA]</scope>
    <source>
        <strain evidence="2 3">WL0113</strain>
    </source>
</reference>
<dbReference type="RefSeq" id="WP_263844058.1">
    <property type="nucleotide sequence ID" value="NZ_JALIEB010000005.1"/>
</dbReference>